<feature type="region of interest" description="Disordered" evidence="1">
    <location>
        <begin position="509"/>
        <end position="558"/>
    </location>
</feature>
<feature type="region of interest" description="Disordered" evidence="1">
    <location>
        <begin position="1102"/>
        <end position="1146"/>
    </location>
</feature>
<feature type="compositionally biased region" description="Basic and acidic residues" evidence="1">
    <location>
        <begin position="271"/>
        <end position="303"/>
    </location>
</feature>
<dbReference type="Proteomes" id="UP000887572">
    <property type="component" value="Unplaced"/>
</dbReference>
<evidence type="ECO:0000256" key="1">
    <source>
        <dbReference type="SAM" id="MobiDB-lite"/>
    </source>
</evidence>
<feature type="region of interest" description="Disordered" evidence="1">
    <location>
        <begin position="764"/>
        <end position="801"/>
    </location>
</feature>
<feature type="region of interest" description="Disordered" evidence="1">
    <location>
        <begin position="118"/>
        <end position="252"/>
    </location>
</feature>
<reference evidence="3" key="1">
    <citation type="submission" date="2022-11" db="UniProtKB">
        <authorList>
            <consortium name="WormBaseParasite"/>
        </authorList>
    </citation>
    <scope>IDENTIFICATION</scope>
</reference>
<feature type="compositionally biased region" description="Polar residues" evidence="1">
    <location>
        <begin position="164"/>
        <end position="173"/>
    </location>
</feature>
<feature type="compositionally biased region" description="Low complexity" evidence="1">
    <location>
        <begin position="1102"/>
        <end position="1112"/>
    </location>
</feature>
<feature type="compositionally biased region" description="Basic and acidic residues" evidence="1">
    <location>
        <begin position="190"/>
        <end position="202"/>
    </location>
</feature>
<sequence length="1146" mass="130938">MSFPSKCPALLRQQMANDIAIFLRIECFTSAGADGWPLLTPAAPLVHKCGYRKELSHTICPAFFCRCCPHHPHHRLLQNSPIRLLHKFLYASIKLLFIFKQNTGKTSRQSAAELSHCTSDGNQQQQIDDNSSSCSSEQLELVDEVTEEEETMLENGEGSDGEANLNSQNNSELTEVDAASEASEESVLYHNERVENVVESRTMESQTKRPRRIQEYNRKDRPKPSDPRQKRKSTETGRNSKENEQTALPDNNWRMALATAVLDLPQFAIERPHGTEDSGKKDEQEREEAGEQAPEKNNQKMPDEAGQQQQQQHQQQQQGRGESQNGADHHNMSHFPRGFPSSYHKWSDPRIRLPFPQNFPPSPAPRPLSFFNPPSNLRVVQNQGVGASIDLDLRSAHQTPQQEQQSPLFCHPLISVPSPSYSLANHYAEEEQRKKQQQIIMEENALLKKQLGKKTDECNSLQGSVKVLTERLESTNAVQREISKLKNQNCQLTKKSEKALEWEQKWKEKEGTTTKLKKKNEELEKSNSEIKKKNGELERSNSELNKKNERNTRSLSDLRELKRKLEEEQHSKTLELSTMQRKKGEELLEQKKKLSEEHRKIIDELKTEHQKNKEEFFVQKEEEQHRKIVELELNLRREYEAELGKREKQLSDNYQGEIDKLNTKIRMQTKEELAQQRSSPDDQQICESKHCEQIFKRNTEMIGIYKYAMRKCAKERNCGICKPLGSNDEQNAESGVPSSTSVIPLENTIPELIDSLHDVGQRSMEGMHRTDSSENVREENSGESQTVEPTNEVQTGEECPPLLERSDSVANSLPSITCNFSLFDSFEEIKSQIKEQILQNTGLQSDSPQVEILLQEKMANYNKELKRRHVFMEEPAQQQQQTHPIAENCPSQSDRTLLPQLTPQITGTTVVTSVLSDANNYRQRNPKSARELQELSQLLKAGNAQRPQQLFHEPIVVHQSVQNPNSSSTAETVLRQTKRKTERNVLEEQSTMGMEPKYSRHHANCQPQNFHQQQNMQSALVGFSQPVSGQQFQPQMTQQHMFSVGPPNQQHMQQHAAVAERKPGVGFCSAVSTQQFHQQQRPIIRPMMFEPIHQAHILLQQQQPNSQQGAAQFSSADISPASASTTAEPVAKTIRHGRPRIPQFQK</sequence>
<feature type="compositionally biased region" description="Low complexity" evidence="1">
    <location>
        <begin position="307"/>
        <end position="318"/>
    </location>
</feature>
<feature type="compositionally biased region" description="Acidic residues" evidence="1">
    <location>
        <begin position="140"/>
        <end position="160"/>
    </location>
</feature>
<dbReference type="AlphaFoldDB" id="A0A914HH09"/>
<proteinExistence type="predicted"/>
<feature type="region of interest" description="Disordered" evidence="1">
    <location>
        <begin position="271"/>
        <end position="343"/>
    </location>
</feature>
<keyword evidence="2" id="KW-1185">Reference proteome</keyword>
<feature type="compositionally biased region" description="Basic and acidic residues" evidence="1">
    <location>
        <begin position="212"/>
        <end position="244"/>
    </location>
</feature>
<evidence type="ECO:0000313" key="3">
    <source>
        <dbReference type="WBParaSite" id="Gr19_v10_g17286.t1"/>
    </source>
</evidence>
<dbReference type="WBParaSite" id="Gr19_v10_g17286.t1">
    <property type="protein sequence ID" value="Gr19_v10_g17286.t1"/>
    <property type="gene ID" value="Gr19_v10_g17286"/>
</dbReference>
<protein>
    <submittedName>
        <fullName evidence="3">Uncharacterized protein</fullName>
    </submittedName>
</protein>
<feature type="compositionally biased region" description="Basic and acidic residues" evidence="1">
    <location>
        <begin position="519"/>
        <end position="558"/>
    </location>
</feature>
<feature type="compositionally biased region" description="Polar residues" evidence="1">
    <location>
        <begin position="961"/>
        <end position="975"/>
    </location>
</feature>
<name>A0A914HH09_GLORO</name>
<feature type="compositionally biased region" description="Low complexity" evidence="1">
    <location>
        <begin position="119"/>
        <end position="139"/>
    </location>
</feature>
<organism evidence="2 3">
    <name type="scientific">Globodera rostochiensis</name>
    <name type="common">Golden nematode worm</name>
    <name type="synonym">Heterodera rostochiensis</name>
    <dbReference type="NCBI Taxonomy" id="31243"/>
    <lineage>
        <taxon>Eukaryota</taxon>
        <taxon>Metazoa</taxon>
        <taxon>Ecdysozoa</taxon>
        <taxon>Nematoda</taxon>
        <taxon>Chromadorea</taxon>
        <taxon>Rhabditida</taxon>
        <taxon>Tylenchina</taxon>
        <taxon>Tylenchomorpha</taxon>
        <taxon>Tylenchoidea</taxon>
        <taxon>Heteroderidae</taxon>
        <taxon>Heteroderinae</taxon>
        <taxon>Globodera</taxon>
    </lineage>
</organism>
<feature type="compositionally biased region" description="Basic and acidic residues" evidence="1">
    <location>
        <begin position="764"/>
        <end position="780"/>
    </location>
</feature>
<evidence type="ECO:0000313" key="2">
    <source>
        <dbReference type="Proteomes" id="UP000887572"/>
    </source>
</evidence>
<feature type="compositionally biased region" description="Polar residues" evidence="1">
    <location>
        <begin position="1113"/>
        <end position="1127"/>
    </location>
</feature>
<accession>A0A914HH09</accession>
<feature type="compositionally biased region" description="Polar residues" evidence="1">
    <location>
        <begin position="782"/>
        <end position="794"/>
    </location>
</feature>
<feature type="region of interest" description="Disordered" evidence="1">
    <location>
        <begin position="961"/>
        <end position="981"/>
    </location>
</feature>